<sequence length="65" mass="7816">MAFNFRNSIIKLKPGLKLLYKMMIIYPYTKKSRQTMNYGSKIFIYFCILTAFIKARIPKSLYEKH</sequence>
<keyword evidence="3" id="KW-1185">Reference proteome</keyword>
<accession>A0ABR4UQG0</accession>
<feature type="transmembrane region" description="Helical" evidence="1">
    <location>
        <begin position="38"/>
        <end position="57"/>
    </location>
</feature>
<dbReference type="EMBL" id="JPRI01000002">
    <property type="protein sequence ID" value="KFF27249.1"/>
    <property type="molecule type" value="Genomic_DNA"/>
</dbReference>
<comment type="caution">
    <text evidence="2">The sequence shown here is derived from an EMBL/GenBank/DDBJ whole genome shotgun (WGS) entry which is preliminary data.</text>
</comment>
<dbReference type="Proteomes" id="UP000028719">
    <property type="component" value="Unassembled WGS sequence"/>
</dbReference>
<evidence type="ECO:0000313" key="3">
    <source>
        <dbReference type="Proteomes" id="UP000028719"/>
    </source>
</evidence>
<keyword evidence="1" id="KW-0812">Transmembrane</keyword>
<keyword evidence="1" id="KW-1133">Transmembrane helix</keyword>
<keyword evidence="1" id="KW-0472">Membrane</keyword>
<evidence type="ECO:0000256" key="1">
    <source>
        <dbReference type="SAM" id="Phobius"/>
    </source>
</evidence>
<reference evidence="2 3" key="1">
    <citation type="submission" date="2014-07" db="EMBL/GenBank/DDBJ databases">
        <title>Genome of Chryseobacterium vrystaatense LMG 22846.</title>
        <authorList>
            <person name="Pipes S.E."/>
            <person name="Stropko S.J."/>
            <person name="Newman J.D."/>
        </authorList>
    </citation>
    <scope>NUCLEOTIDE SEQUENCE [LARGE SCALE GENOMIC DNA]</scope>
    <source>
        <strain evidence="2 3">LMG 22846</strain>
    </source>
</reference>
<name>A0ABR4UQG0_9FLAO</name>
<organism evidence="2 3">
    <name type="scientific">Chryseobacterium vrystaatense</name>
    <dbReference type="NCBI Taxonomy" id="307480"/>
    <lineage>
        <taxon>Bacteria</taxon>
        <taxon>Pseudomonadati</taxon>
        <taxon>Bacteroidota</taxon>
        <taxon>Flavobacteriia</taxon>
        <taxon>Flavobacteriales</taxon>
        <taxon>Weeksellaceae</taxon>
        <taxon>Chryseobacterium group</taxon>
        <taxon>Chryseobacterium</taxon>
    </lineage>
</organism>
<evidence type="ECO:0000313" key="2">
    <source>
        <dbReference type="EMBL" id="KFF27249.1"/>
    </source>
</evidence>
<proteinExistence type="predicted"/>
<protein>
    <submittedName>
        <fullName evidence="2">Uncharacterized protein</fullName>
    </submittedName>
</protein>
<gene>
    <name evidence="2" type="ORF">IW16_08320</name>
</gene>